<dbReference type="Pfam" id="PF08268">
    <property type="entry name" value="FBA_3"/>
    <property type="match status" value="1"/>
</dbReference>
<dbReference type="PANTHER" id="PTHR31672">
    <property type="entry name" value="BNACNNG10540D PROTEIN"/>
    <property type="match status" value="1"/>
</dbReference>
<dbReference type="Gene3D" id="1.20.1280.50">
    <property type="match status" value="1"/>
</dbReference>
<name>A0A9Q1QQ76_9CARY</name>
<organism evidence="2 3">
    <name type="scientific">Carnegiea gigantea</name>
    <dbReference type="NCBI Taxonomy" id="171969"/>
    <lineage>
        <taxon>Eukaryota</taxon>
        <taxon>Viridiplantae</taxon>
        <taxon>Streptophyta</taxon>
        <taxon>Embryophyta</taxon>
        <taxon>Tracheophyta</taxon>
        <taxon>Spermatophyta</taxon>
        <taxon>Magnoliopsida</taxon>
        <taxon>eudicotyledons</taxon>
        <taxon>Gunneridae</taxon>
        <taxon>Pentapetalae</taxon>
        <taxon>Caryophyllales</taxon>
        <taxon>Cactineae</taxon>
        <taxon>Cactaceae</taxon>
        <taxon>Cactoideae</taxon>
        <taxon>Echinocereeae</taxon>
        <taxon>Carnegiea</taxon>
    </lineage>
</organism>
<comment type="caution">
    <text evidence="2">The sequence shown here is derived from an EMBL/GenBank/DDBJ whole genome shotgun (WGS) entry which is preliminary data.</text>
</comment>
<dbReference type="NCBIfam" id="TIGR01640">
    <property type="entry name" value="F_box_assoc_1"/>
    <property type="match status" value="1"/>
</dbReference>
<dbReference type="CDD" id="cd22157">
    <property type="entry name" value="F-box_AtFBW1-like"/>
    <property type="match status" value="1"/>
</dbReference>
<dbReference type="PANTHER" id="PTHR31672:SF13">
    <property type="entry name" value="F-BOX PROTEIN CPR30-LIKE"/>
    <property type="match status" value="1"/>
</dbReference>
<dbReference type="OrthoDB" id="1137387at2759"/>
<dbReference type="SUPFAM" id="SSF81383">
    <property type="entry name" value="F-box domain"/>
    <property type="match status" value="1"/>
</dbReference>
<dbReference type="InterPro" id="IPR001810">
    <property type="entry name" value="F-box_dom"/>
</dbReference>
<dbReference type="EMBL" id="JAKOGI010000017">
    <property type="protein sequence ID" value="KAJ8450134.1"/>
    <property type="molecule type" value="Genomic_DNA"/>
</dbReference>
<dbReference type="Proteomes" id="UP001153076">
    <property type="component" value="Unassembled WGS sequence"/>
</dbReference>
<dbReference type="InterPro" id="IPR017451">
    <property type="entry name" value="F-box-assoc_interact_dom"/>
</dbReference>
<evidence type="ECO:0000259" key="1">
    <source>
        <dbReference type="SMART" id="SM00256"/>
    </source>
</evidence>
<sequence length="429" mass="48722">MPKVGRKAKRRRAIREDQYLSPDIWVQVIASLPVKTLLKFRCVCRTWCSMIDTPDFVSKHLSLCKGNFDNTHLLVFERSSKWGDKGCILRRTDTFRKTHQYDFVTGQDGTHVEVEGHINGVLLMHMADPSETTGKLGNLVVLWNPSVRKSIKIPPPPILSKSTSKLKVEFCFGFDPFREDYKVLVITYHGPLSKVRVLIEVYTLSTGSWRAISNDLSFWCSKEQSFLEGAIYMTGRTLQASTPYHTHLVSFDVFCEVFNAIVLPNVENSAELLDRTVTLIDQSVGLFDFGSNCSIVCVLDKHGGTESWTKRYTIDKTSDSLFYVERKGLFYVEKIHLLLFEGVGEGLKSYDIQTKQLKLLAKTIAYDSMHFVDTYVESLALLKHSAQLCTVEAVCSKWDNHHPTLEEEKGSRDNVTVEVHDFNENLASG</sequence>
<gene>
    <name evidence="2" type="ORF">Cgig2_033328</name>
</gene>
<reference evidence="2" key="1">
    <citation type="submission" date="2022-04" db="EMBL/GenBank/DDBJ databases">
        <title>Carnegiea gigantea Genome sequencing and assembly v2.</title>
        <authorList>
            <person name="Copetti D."/>
            <person name="Sanderson M.J."/>
            <person name="Burquez A."/>
            <person name="Wojciechowski M.F."/>
        </authorList>
    </citation>
    <scope>NUCLEOTIDE SEQUENCE</scope>
    <source>
        <strain evidence="2">SGP5-SGP5p</strain>
        <tissue evidence="2">Aerial part</tissue>
    </source>
</reference>
<proteinExistence type="predicted"/>
<evidence type="ECO:0000313" key="2">
    <source>
        <dbReference type="EMBL" id="KAJ8450134.1"/>
    </source>
</evidence>
<dbReference type="AlphaFoldDB" id="A0A9Q1QQ76"/>
<keyword evidence="3" id="KW-1185">Reference proteome</keyword>
<dbReference type="InterPro" id="IPR013187">
    <property type="entry name" value="F-box-assoc_dom_typ3"/>
</dbReference>
<dbReference type="SMART" id="SM00256">
    <property type="entry name" value="FBOX"/>
    <property type="match status" value="1"/>
</dbReference>
<accession>A0A9Q1QQ76</accession>
<protein>
    <recommendedName>
        <fullName evidence="1">F-box domain-containing protein</fullName>
    </recommendedName>
</protein>
<feature type="domain" description="F-box" evidence="1">
    <location>
        <begin position="20"/>
        <end position="60"/>
    </location>
</feature>
<dbReference type="InterPro" id="IPR050796">
    <property type="entry name" value="SCF_F-box_component"/>
</dbReference>
<dbReference type="Pfam" id="PF00646">
    <property type="entry name" value="F-box"/>
    <property type="match status" value="1"/>
</dbReference>
<evidence type="ECO:0000313" key="3">
    <source>
        <dbReference type="Proteomes" id="UP001153076"/>
    </source>
</evidence>
<dbReference type="InterPro" id="IPR036047">
    <property type="entry name" value="F-box-like_dom_sf"/>
</dbReference>